<reference evidence="2" key="1">
    <citation type="submission" date="2020-04" db="EMBL/GenBank/DDBJ databases">
        <authorList>
            <person name="Zhang T."/>
        </authorList>
    </citation>
    <scope>NUCLEOTIDE SEQUENCE</scope>
    <source>
        <strain evidence="2">HKST-UBA01</strain>
    </source>
</reference>
<comment type="caution">
    <text evidence="2">The sequence shown here is derived from an EMBL/GenBank/DDBJ whole genome shotgun (WGS) entry which is preliminary data.</text>
</comment>
<accession>A0A956M3X0</accession>
<dbReference type="AlphaFoldDB" id="A0A956M3X0"/>
<gene>
    <name evidence="2" type="ORF">KC729_16965</name>
</gene>
<dbReference type="InterPro" id="IPR042307">
    <property type="entry name" value="Reeler_sf"/>
</dbReference>
<dbReference type="EMBL" id="JAGQHR010000672">
    <property type="protein sequence ID" value="MCA9729381.1"/>
    <property type="molecule type" value="Genomic_DNA"/>
</dbReference>
<keyword evidence="1" id="KW-0732">Signal</keyword>
<dbReference type="Proteomes" id="UP000697710">
    <property type="component" value="Unassembled WGS sequence"/>
</dbReference>
<dbReference type="Gene3D" id="2.60.40.4060">
    <property type="entry name" value="Reeler domain"/>
    <property type="match status" value="1"/>
</dbReference>
<feature type="chain" id="PRO_5037145153" description="Reelin domain-containing protein" evidence="1">
    <location>
        <begin position="24"/>
        <end position="207"/>
    </location>
</feature>
<evidence type="ECO:0000256" key="1">
    <source>
        <dbReference type="SAM" id="SignalP"/>
    </source>
</evidence>
<evidence type="ECO:0008006" key="4">
    <source>
        <dbReference type="Google" id="ProtNLM"/>
    </source>
</evidence>
<evidence type="ECO:0000313" key="3">
    <source>
        <dbReference type="Proteomes" id="UP000697710"/>
    </source>
</evidence>
<protein>
    <recommendedName>
        <fullName evidence="4">Reelin domain-containing protein</fullName>
    </recommendedName>
</protein>
<organism evidence="2 3">
    <name type="scientific">Eiseniibacteriota bacterium</name>
    <dbReference type="NCBI Taxonomy" id="2212470"/>
    <lineage>
        <taxon>Bacteria</taxon>
        <taxon>Candidatus Eiseniibacteriota</taxon>
    </lineage>
</organism>
<feature type="signal peptide" evidence="1">
    <location>
        <begin position="1"/>
        <end position="23"/>
    </location>
</feature>
<dbReference type="NCBIfam" id="NF041895">
    <property type="entry name" value="choice_anch_V"/>
    <property type="match status" value="1"/>
</dbReference>
<name>A0A956M3X0_UNCEI</name>
<evidence type="ECO:0000313" key="2">
    <source>
        <dbReference type="EMBL" id="MCA9729381.1"/>
    </source>
</evidence>
<sequence>MKHGTLLPLAGLICTLVPTLASAYSGGPPDRFASNPPFDQNCTFCHFSYEVNSGDGDLQILGLPSEFVPGQTYPLTVMLEDPGQQRWGFELTVLDDADDFAEGGSLVVTDPLNTQISEDVEGTEDYLKHTSEGTHWPSDGPTSWNFDWTAPDLPSVTFYFCGNAADGDQSFVGDYIYARSTTVTRREVTPVAETSWGRVKSLYVAKR</sequence>
<proteinExistence type="predicted"/>
<reference evidence="2" key="2">
    <citation type="journal article" date="2021" name="Microbiome">
        <title>Successional dynamics and alternative stable states in a saline activated sludge microbial community over 9 years.</title>
        <authorList>
            <person name="Wang Y."/>
            <person name="Ye J."/>
            <person name="Ju F."/>
            <person name="Liu L."/>
            <person name="Boyd J.A."/>
            <person name="Deng Y."/>
            <person name="Parks D.H."/>
            <person name="Jiang X."/>
            <person name="Yin X."/>
            <person name="Woodcroft B.J."/>
            <person name="Tyson G.W."/>
            <person name="Hugenholtz P."/>
            <person name="Polz M.F."/>
            <person name="Zhang T."/>
        </authorList>
    </citation>
    <scope>NUCLEOTIDE SEQUENCE</scope>
    <source>
        <strain evidence="2">HKST-UBA01</strain>
    </source>
</reference>